<dbReference type="GO" id="GO:0005675">
    <property type="term" value="C:transcription factor TFIIH holo complex"/>
    <property type="evidence" value="ECO:0007669"/>
    <property type="project" value="TreeGrafter"/>
</dbReference>
<proteinExistence type="inferred from homology"/>
<keyword evidence="4 8" id="KW-0805">Transcription regulation</keyword>
<reference evidence="10" key="1">
    <citation type="submission" date="2016-11" db="UniProtKB">
        <authorList>
            <consortium name="WormBaseParasite"/>
        </authorList>
    </citation>
    <scope>IDENTIFICATION</scope>
</reference>
<evidence type="ECO:0000256" key="8">
    <source>
        <dbReference type="RuleBase" id="RU368032"/>
    </source>
</evidence>
<dbReference type="GO" id="GO:0006367">
    <property type="term" value="P:transcription initiation at RNA polymerase II promoter"/>
    <property type="evidence" value="ECO:0007669"/>
    <property type="project" value="UniProtKB-UniRule"/>
</dbReference>
<evidence type="ECO:0000256" key="3">
    <source>
        <dbReference type="ARBA" id="ARBA00022763"/>
    </source>
</evidence>
<evidence type="ECO:0000313" key="10">
    <source>
        <dbReference type="WBParaSite" id="L893_g21460.t1"/>
    </source>
</evidence>
<name>A0A1I7Z0U2_9BILA</name>
<dbReference type="GO" id="GO:0000439">
    <property type="term" value="C:transcription factor TFIIH core complex"/>
    <property type="evidence" value="ECO:0007669"/>
    <property type="project" value="UniProtKB-UniRule"/>
</dbReference>
<dbReference type="InterPro" id="IPR035935">
    <property type="entry name" value="TFB5-like_sf"/>
</dbReference>
<evidence type="ECO:0000256" key="2">
    <source>
        <dbReference type="ARBA" id="ARBA00007470"/>
    </source>
</evidence>
<dbReference type="AlphaFoldDB" id="A0A1I7Z0U2"/>
<dbReference type="SMART" id="SM01395">
    <property type="entry name" value="Tbf5"/>
    <property type="match status" value="1"/>
</dbReference>
<evidence type="ECO:0000256" key="6">
    <source>
        <dbReference type="ARBA" id="ARBA00023204"/>
    </source>
</evidence>
<comment type="function">
    <text evidence="8">In NER, TFIIH acts by opening DNA around the lesion to allow the excision of the damaged oligonucleotide and its replacement by a new DNA fragment. In transcription, TFIIH has an essential role in transcription initiation. When the pre-initiation complex (PIC) has been established, TFIIH is required for promoter opening and promoter escape.</text>
</comment>
<evidence type="ECO:0000256" key="1">
    <source>
        <dbReference type="ARBA" id="ARBA00004123"/>
    </source>
</evidence>
<keyword evidence="6 8" id="KW-0234">DNA repair</keyword>
<dbReference type="Pfam" id="PF06331">
    <property type="entry name" value="Tfb5"/>
    <property type="match status" value="1"/>
</dbReference>
<comment type="subunit">
    <text evidence="8">Component of the 7-subunit TFIIH core complex.</text>
</comment>
<keyword evidence="3 8" id="KW-0227">DNA damage</keyword>
<protein>
    <recommendedName>
        <fullName evidence="8">General transcription and DNA repair factor IIH subunit TFB5</fullName>
    </recommendedName>
</protein>
<dbReference type="WBParaSite" id="L893_g21460.t1">
    <property type="protein sequence ID" value="L893_g21460.t1"/>
    <property type="gene ID" value="L893_g21460"/>
</dbReference>
<dbReference type="GO" id="GO:0006294">
    <property type="term" value="P:nucleotide-excision repair, preincision complex assembly"/>
    <property type="evidence" value="ECO:0007669"/>
    <property type="project" value="TreeGrafter"/>
</dbReference>
<dbReference type="InterPro" id="IPR009400">
    <property type="entry name" value="TFIIH_TTDA/Tfb5"/>
</dbReference>
<dbReference type="Gene3D" id="3.30.70.1220">
    <property type="entry name" value="TFB5-like"/>
    <property type="match status" value="1"/>
</dbReference>
<evidence type="ECO:0000256" key="5">
    <source>
        <dbReference type="ARBA" id="ARBA00023163"/>
    </source>
</evidence>
<comment type="similarity">
    <text evidence="2 8">Belongs to the TFB5 family.</text>
</comment>
<comment type="subcellular location">
    <subcellularLocation>
        <location evidence="1 8">Nucleus</location>
    </subcellularLocation>
</comment>
<dbReference type="Proteomes" id="UP000095287">
    <property type="component" value="Unplaced"/>
</dbReference>
<evidence type="ECO:0000256" key="4">
    <source>
        <dbReference type="ARBA" id="ARBA00023015"/>
    </source>
</evidence>
<evidence type="ECO:0000313" key="9">
    <source>
        <dbReference type="Proteomes" id="UP000095287"/>
    </source>
</evidence>
<dbReference type="PANTHER" id="PTHR28580:SF1">
    <property type="entry name" value="GENERAL TRANSCRIPTION FACTOR IIH SUBUNIT 5"/>
    <property type="match status" value="1"/>
</dbReference>
<keyword evidence="9" id="KW-1185">Reference proteome</keyword>
<dbReference type="PANTHER" id="PTHR28580">
    <property type="entry name" value="GENERAL TRANSCRIPTION FACTOR IIH SUBUNIT 5"/>
    <property type="match status" value="1"/>
</dbReference>
<organism evidence="9 10">
    <name type="scientific">Steinernema glaseri</name>
    <dbReference type="NCBI Taxonomy" id="37863"/>
    <lineage>
        <taxon>Eukaryota</taxon>
        <taxon>Metazoa</taxon>
        <taxon>Ecdysozoa</taxon>
        <taxon>Nematoda</taxon>
        <taxon>Chromadorea</taxon>
        <taxon>Rhabditida</taxon>
        <taxon>Tylenchina</taxon>
        <taxon>Panagrolaimomorpha</taxon>
        <taxon>Strongyloidoidea</taxon>
        <taxon>Steinernematidae</taxon>
        <taxon>Steinernema</taxon>
    </lineage>
</organism>
<keyword evidence="7 8" id="KW-0539">Nucleus</keyword>
<keyword evidence="5 8" id="KW-0804">Transcription</keyword>
<sequence length="66" mass="7712">MVNVKKTMLVRCDPAMRQLLMHLDEDRILGHHFIVKNLDDRHVLIEADSAKELADKLESLLESEWT</sequence>
<dbReference type="SUPFAM" id="SSF142897">
    <property type="entry name" value="TFB5-like"/>
    <property type="match status" value="1"/>
</dbReference>
<evidence type="ECO:0000256" key="7">
    <source>
        <dbReference type="ARBA" id="ARBA00023242"/>
    </source>
</evidence>
<accession>A0A1I7Z0U2</accession>